<dbReference type="Proteomes" id="UP000473681">
    <property type="component" value="Unassembled WGS sequence"/>
</dbReference>
<organism evidence="9 13">
    <name type="scientific">Clostridium botulinum</name>
    <dbReference type="NCBI Taxonomy" id="1491"/>
    <lineage>
        <taxon>Bacteria</taxon>
        <taxon>Bacillati</taxon>
        <taxon>Bacillota</taxon>
        <taxon>Clostridia</taxon>
        <taxon>Eubacteriales</taxon>
        <taxon>Clostridiaceae</taxon>
        <taxon>Clostridium</taxon>
    </lineage>
</organism>
<dbReference type="InterPro" id="IPR000515">
    <property type="entry name" value="MetI-like"/>
</dbReference>
<sequence>MEEKINLEKDLFTPLTEEEKKIEVIVRPSIGYWKDAWNRLKKNKMAIISLIGIIVITAAAILVPMTSQYTYDSNSLSAVNLKPSAEHWFGTDQLGRDIFVRVFFGARYSLMIGVAAAFINLFIGVLYGGIAGFCGGKIDNLMMRIVDVLYSIPLIIYVIILMTILNKPGSGGSGLSTIILALSISYWIGMARIVRGDVLQLKQQEFVLAAKALGASNTRILIRHLIPNCIGSIMVTLTLLIPQAIFTEAFLSFIGLGLVPPKASLGTLANEAMKAIYQYPYQLLFPALAICLIILAFNLFGDGLSEALDPKNKR</sequence>
<feature type="transmembrane region" description="Helical" evidence="7">
    <location>
        <begin position="229"/>
        <end position="259"/>
    </location>
</feature>
<evidence type="ECO:0000313" key="13">
    <source>
        <dbReference type="Proteomes" id="UP000472355"/>
    </source>
</evidence>
<feature type="transmembrane region" description="Helical" evidence="7">
    <location>
        <begin position="110"/>
        <end position="133"/>
    </location>
</feature>
<dbReference type="RefSeq" id="WP_003372388.1">
    <property type="nucleotide sequence ID" value="NZ_CP010520.1"/>
</dbReference>
<evidence type="ECO:0000313" key="16">
    <source>
        <dbReference type="Proteomes" id="UP000486903"/>
    </source>
</evidence>
<dbReference type="OrthoDB" id="9783218at2"/>
<dbReference type="EMBL" id="SXFB01000001">
    <property type="protein sequence ID" value="NFV24802.1"/>
    <property type="molecule type" value="Genomic_DNA"/>
</dbReference>
<accession>A0A0C2NPV5</accession>
<keyword evidence="2 7" id="KW-0813">Transport</keyword>
<dbReference type="Gene3D" id="1.10.3720.10">
    <property type="entry name" value="MetI-like"/>
    <property type="match status" value="1"/>
</dbReference>
<evidence type="ECO:0000313" key="12">
    <source>
        <dbReference type="EMBL" id="NFV24802.1"/>
    </source>
</evidence>
<dbReference type="EMBL" id="SWVK01000001">
    <property type="protein sequence ID" value="NFN33542.1"/>
    <property type="molecule type" value="Genomic_DNA"/>
</dbReference>
<comment type="caution">
    <text evidence="9">The sequence shown here is derived from an EMBL/GenBank/DDBJ whole genome shotgun (WGS) entry which is preliminary data.</text>
</comment>
<evidence type="ECO:0000313" key="15">
    <source>
        <dbReference type="Proteomes" id="UP000476820"/>
    </source>
</evidence>
<dbReference type="GO" id="GO:0005886">
    <property type="term" value="C:plasma membrane"/>
    <property type="evidence" value="ECO:0007669"/>
    <property type="project" value="UniProtKB-SubCell"/>
</dbReference>
<feature type="transmembrane region" description="Helical" evidence="7">
    <location>
        <begin position="45"/>
        <end position="65"/>
    </location>
</feature>
<gene>
    <name evidence="9" type="ORF">EXM65_00690</name>
    <name evidence="10" type="ORF">FC774_02830</name>
    <name evidence="11" type="ORF">FDB51_00055</name>
    <name evidence="12" type="ORF">FDG31_01200</name>
</gene>
<keyword evidence="4 7" id="KW-0812">Transmembrane</keyword>
<keyword evidence="5 7" id="KW-1133">Transmembrane helix</keyword>
<evidence type="ECO:0000256" key="4">
    <source>
        <dbReference type="ARBA" id="ARBA00022692"/>
    </source>
</evidence>
<feature type="transmembrane region" description="Helical" evidence="7">
    <location>
        <begin position="279"/>
        <end position="301"/>
    </location>
</feature>
<dbReference type="Pfam" id="PF00528">
    <property type="entry name" value="BPD_transp_1"/>
    <property type="match status" value="1"/>
</dbReference>
<dbReference type="Proteomes" id="UP000486903">
    <property type="component" value="Unassembled WGS sequence"/>
</dbReference>
<reference evidence="9 13" key="1">
    <citation type="submission" date="2019-02" db="EMBL/GenBank/DDBJ databases">
        <title>Genome sequencing of Clostridium botulinum clinical isolates.</title>
        <authorList>
            <person name="Brunt J."/>
            <person name="Van Vliet A.H.M."/>
            <person name="Stringer S.C."/>
            <person name="Grant K.A."/>
            <person name="Carter A.C."/>
            <person name="Peck M.W."/>
        </authorList>
    </citation>
    <scope>NUCLEOTIDE SEQUENCE [LARGE SCALE GENOMIC DNA]</scope>
    <source>
        <strain evidence="9 13">H113700579</strain>
    </source>
</reference>
<feature type="transmembrane region" description="Helical" evidence="7">
    <location>
        <begin position="171"/>
        <end position="194"/>
    </location>
</feature>
<dbReference type="PANTHER" id="PTHR43386:SF22">
    <property type="entry name" value="OLIGOPEPTIDE TRANSPORT SYSTEM PERMEASE PROTEIN OPPC"/>
    <property type="match status" value="1"/>
</dbReference>
<dbReference type="Proteomes" id="UP000476820">
    <property type="component" value="Unassembled WGS sequence"/>
</dbReference>
<dbReference type="GO" id="GO:0055085">
    <property type="term" value="P:transmembrane transport"/>
    <property type="evidence" value="ECO:0007669"/>
    <property type="project" value="InterPro"/>
</dbReference>
<evidence type="ECO:0000256" key="5">
    <source>
        <dbReference type="ARBA" id="ARBA00022989"/>
    </source>
</evidence>
<evidence type="ECO:0000256" key="2">
    <source>
        <dbReference type="ARBA" id="ARBA00022448"/>
    </source>
</evidence>
<evidence type="ECO:0000313" key="10">
    <source>
        <dbReference type="EMBL" id="NFF86843.1"/>
    </source>
</evidence>
<dbReference type="InterPro" id="IPR050366">
    <property type="entry name" value="BP-dependent_transpt_permease"/>
</dbReference>
<dbReference type="Pfam" id="PF12911">
    <property type="entry name" value="OppC_N"/>
    <property type="match status" value="1"/>
</dbReference>
<dbReference type="CDD" id="cd06261">
    <property type="entry name" value="TM_PBP2"/>
    <property type="match status" value="1"/>
</dbReference>
<keyword evidence="3" id="KW-1003">Cell membrane</keyword>
<dbReference type="EMBL" id="SWOV01000004">
    <property type="protein sequence ID" value="NFF86843.1"/>
    <property type="molecule type" value="Genomic_DNA"/>
</dbReference>
<evidence type="ECO:0000256" key="7">
    <source>
        <dbReference type="RuleBase" id="RU363032"/>
    </source>
</evidence>
<dbReference type="PROSITE" id="PS50928">
    <property type="entry name" value="ABC_TM1"/>
    <property type="match status" value="1"/>
</dbReference>
<protein>
    <submittedName>
        <fullName evidence="9">ABC transporter permease</fullName>
    </submittedName>
</protein>
<dbReference type="EMBL" id="SGKU01000001">
    <property type="protein sequence ID" value="NFA41121.1"/>
    <property type="molecule type" value="Genomic_DNA"/>
</dbReference>
<evidence type="ECO:0000256" key="1">
    <source>
        <dbReference type="ARBA" id="ARBA00004651"/>
    </source>
</evidence>
<dbReference type="PANTHER" id="PTHR43386">
    <property type="entry name" value="OLIGOPEPTIDE TRANSPORT SYSTEM PERMEASE PROTEIN APPC"/>
    <property type="match status" value="1"/>
</dbReference>
<feature type="transmembrane region" description="Helical" evidence="7">
    <location>
        <begin position="145"/>
        <end position="165"/>
    </location>
</feature>
<comment type="subcellular location">
    <subcellularLocation>
        <location evidence="1 7">Cell membrane</location>
        <topology evidence="1 7">Multi-pass membrane protein</topology>
    </subcellularLocation>
</comment>
<evidence type="ECO:0000313" key="14">
    <source>
        <dbReference type="Proteomes" id="UP000473681"/>
    </source>
</evidence>
<evidence type="ECO:0000256" key="3">
    <source>
        <dbReference type="ARBA" id="ARBA00022475"/>
    </source>
</evidence>
<keyword evidence="6 7" id="KW-0472">Membrane</keyword>
<dbReference type="SUPFAM" id="SSF161098">
    <property type="entry name" value="MetI-like"/>
    <property type="match status" value="1"/>
</dbReference>
<dbReference type="InterPro" id="IPR025966">
    <property type="entry name" value="OppC_N"/>
</dbReference>
<comment type="similarity">
    <text evidence="7">Belongs to the binding-protein-dependent transport system permease family.</text>
</comment>
<proteinExistence type="inferred from homology"/>
<name>A0A0C2NPV5_CLOBO</name>
<dbReference type="AlphaFoldDB" id="A0A0C2NPV5"/>
<evidence type="ECO:0000313" key="11">
    <source>
        <dbReference type="EMBL" id="NFN33542.1"/>
    </source>
</evidence>
<reference evidence="14 15" key="2">
    <citation type="submission" date="2019-04" db="EMBL/GenBank/DDBJ databases">
        <title>Genome sequencing of Clostridium botulinum Groups I-IV and Clostridium butyricum.</title>
        <authorList>
            <person name="Brunt J."/>
            <person name="Van Vliet A.H.M."/>
            <person name="Stringer S.C."/>
            <person name="Carter A.T."/>
            <person name="Peck M.W."/>
        </authorList>
    </citation>
    <scope>NUCLEOTIDE SEQUENCE [LARGE SCALE GENOMIC DNA]</scope>
    <source>
        <strain evidence="10 15">1605</strain>
        <strain evidence="12 16">BL81</strain>
        <strain evidence="11 14">CB-K-33E</strain>
    </source>
</reference>
<evidence type="ECO:0000313" key="9">
    <source>
        <dbReference type="EMBL" id="NFA41121.1"/>
    </source>
</evidence>
<dbReference type="InterPro" id="IPR035906">
    <property type="entry name" value="MetI-like_sf"/>
</dbReference>
<evidence type="ECO:0000256" key="6">
    <source>
        <dbReference type="ARBA" id="ARBA00023136"/>
    </source>
</evidence>
<evidence type="ECO:0000259" key="8">
    <source>
        <dbReference type="PROSITE" id="PS50928"/>
    </source>
</evidence>
<dbReference type="Proteomes" id="UP000472355">
    <property type="component" value="Unassembled WGS sequence"/>
</dbReference>
<feature type="domain" description="ABC transmembrane type-1" evidence="8">
    <location>
        <begin position="106"/>
        <end position="301"/>
    </location>
</feature>